<organism evidence="1 2">
    <name type="scientific">Granulicella mallensis</name>
    <dbReference type="NCBI Taxonomy" id="940614"/>
    <lineage>
        <taxon>Bacteria</taxon>
        <taxon>Pseudomonadati</taxon>
        <taxon>Acidobacteriota</taxon>
        <taxon>Terriglobia</taxon>
        <taxon>Terriglobales</taxon>
        <taxon>Acidobacteriaceae</taxon>
        <taxon>Granulicella</taxon>
    </lineage>
</organism>
<dbReference type="SUPFAM" id="SSF53067">
    <property type="entry name" value="Actin-like ATPase domain"/>
    <property type="match status" value="1"/>
</dbReference>
<gene>
    <name evidence="1" type="ORF">HDF15_003604</name>
</gene>
<name>A0A7W7ZSE6_9BACT</name>
<dbReference type="AlphaFoldDB" id="A0A7W7ZSE6"/>
<evidence type="ECO:0000313" key="1">
    <source>
        <dbReference type="EMBL" id="MBB5065241.1"/>
    </source>
</evidence>
<dbReference type="PANTHER" id="PTHR32432">
    <property type="entry name" value="CELL DIVISION PROTEIN FTSA-RELATED"/>
    <property type="match status" value="1"/>
</dbReference>
<accession>A0A7W7ZSE6</accession>
<dbReference type="Proteomes" id="UP000584867">
    <property type="component" value="Unassembled WGS sequence"/>
</dbReference>
<protein>
    <submittedName>
        <fullName evidence="1">Type IV pilus assembly protein PilM</fullName>
    </submittedName>
</protein>
<evidence type="ECO:0000313" key="2">
    <source>
        <dbReference type="Proteomes" id="UP000584867"/>
    </source>
</evidence>
<reference evidence="1 2" key="1">
    <citation type="submission" date="2020-08" db="EMBL/GenBank/DDBJ databases">
        <title>Genomic Encyclopedia of Type Strains, Phase IV (KMG-V): Genome sequencing to study the core and pangenomes of soil and plant-associated prokaryotes.</title>
        <authorList>
            <person name="Whitman W."/>
        </authorList>
    </citation>
    <scope>NUCLEOTIDE SEQUENCE [LARGE SCALE GENOMIC DNA]</scope>
    <source>
        <strain evidence="1 2">X5P3</strain>
    </source>
</reference>
<dbReference type="InterPro" id="IPR050696">
    <property type="entry name" value="FtsA/MreB"/>
</dbReference>
<comment type="caution">
    <text evidence="1">The sequence shown here is derived from an EMBL/GenBank/DDBJ whole genome shotgun (WGS) entry which is preliminary data.</text>
</comment>
<dbReference type="EMBL" id="JACHIO010000015">
    <property type="protein sequence ID" value="MBB5065241.1"/>
    <property type="molecule type" value="Genomic_DNA"/>
</dbReference>
<dbReference type="InterPro" id="IPR043129">
    <property type="entry name" value="ATPase_NBD"/>
</dbReference>
<sequence>MNLFPKASGARPRVACEIAAQGVVAARSVEAISPLAAVARVELAAGAVTPSLKPGNIADRVAVVEAIRRTLESIGERAHSRDGNITVVIPDAAVRVLLLDFDTLPARLADALPIVRFRLKKMLPFDADDAMVTYQIMSTSKTIVRVLAVAIPRDVLSEYESVAREAGFEPGAVIPSTLAALAAVDDENPVLLVNANKFGVTAAIVRSGILMLHRSVDLQETAVGVPANLPSEIFESTIPPLPLVDVYETAEEWAAQEPLPEHGRNPYASEPVAHEPLATLGLSAPIVLGEEVAQAVSVAVAYFEDTLAAMPSGILSAGPLGSDALTRILADHGLAQAEGLRVRELVEPADLLSEAVTAAVPRGWLAGVTGALRG</sequence>
<dbReference type="Gene3D" id="3.30.420.40">
    <property type="match status" value="2"/>
</dbReference>
<proteinExistence type="predicted"/>
<dbReference type="PANTHER" id="PTHR32432:SF3">
    <property type="entry name" value="ETHANOLAMINE UTILIZATION PROTEIN EUTJ"/>
    <property type="match status" value="1"/>
</dbReference>
<dbReference type="Gene3D" id="3.30.1490.300">
    <property type="match status" value="1"/>
</dbReference>
<dbReference type="RefSeq" id="WP_184257768.1">
    <property type="nucleotide sequence ID" value="NZ_JACHIO010000015.1"/>
</dbReference>